<dbReference type="GO" id="GO:0008654">
    <property type="term" value="P:phospholipid biosynthetic process"/>
    <property type="evidence" value="ECO:0007669"/>
    <property type="project" value="UniProtKB-KW"/>
</dbReference>
<dbReference type="InterPro" id="IPR012281">
    <property type="entry name" value="Phospholipid_synth_PlsX-like"/>
</dbReference>
<dbReference type="PIRSF" id="PIRSF002465">
    <property type="entry name" value="Phsphlp_syn_PlsX"/>
    <property type="match status" value="1"/>
</dbReference>
<evidence type="ECO:0000256" key="8">
    <source>
        <dbReference type="ARBA" id="ARBA00024069"/>
    </source>
</evidence>
<dbReference type="EC" id="2.3.1.274" evidence="8 10"/>
<dbReference type="PANTHER" id="PTHR30100:SF1">
    <property type="entry name" value="PHOSPHATE ACYLTRANSFERASE"/>
    <property type="match status" value="1"/>
</dbReference>
<evidence type="ECO:0000313" key="12">
    <source>
        <dbReference type="Proteomes" id="UP000521032"/>
    </source>
</evidence>
<evidence type="ECO:0000256" key="7">
    <source>
        <dbReference type="ARBA" id="ARBA00023264"/>
    </source>
</evidence>
<reference evidence="11 12" key="1">
    <citation type="submission" date="2020-07" db="EMBL/GenBank/DDBJ databases">
        <authorList>
            <person name="Criscuolo A."/>
        </authorList>
    </citation>
    <scope>NUCLEOTIDE SEQUENCE [LARGE SCALE GENOMIC DNA]</scope>
    <source>
        <strain evidence="12">CIP 111030</strain>
    </source>
</reference>
<dbReference type="EMBL" id="CAJEWE010000010">
    <property type="protein sequence ID" value="CAD2076079.1"/>
    <property type="molecule type" value="Genomic_DNA"/>
</dbReference>
<dbReference type="SUPFAM" id="SSF53659">
    <property type="entry name" value="Isocitrate/Isopropylmalate dehydrogenase-like"/>
    <property type="match status" value="1"/>
</dbReference>
<gene>
    <name evidence="11" type="primary">plsX_1</name>
    <name evidence="10" type="synonym">plsX</name>
    <name evidence="11" type="ORF">JEOSCH030_00980</name>
</gene>
<dbReference type="GO" id="GO:0043811">
    <property type="term" value="F:phosphate:acyl-[acyl carrier protein] acyltransferase activity"/>
    <property type="evidence" value="ECO:0007669"/>
    <property type="project" value="UniProtKB-UniRule"/>
</dbReference>
<comment type="function">
    <text evidence="10">Catalyzes the reversible formation of acyl-phosphate (acyl-PO(4)) from acyl-[acyl-carrier-protein] (acyl-ACP). This enzyme utilizes acyl-ACP as fatty acyl donor, but not acyl-CoA.</text>
</comment>
<comment type="subunit">
    <text evidence="9 10">Homodimer. Probably interacts with PlsY.</text>
</comment>
<comment type="subcellular location">
    <subcellularLocation>
        <location evidence="10">Cytoplasm</location>
    </subcellularLocation>
    <text evidence="10">Associated with the membrane possibly through PlsY.</text>
</comment>
<dbReference type="GO" id="GO:0005737">
    <property type="term" value="C:cytoplasm"/>
    <property type="evidence" value="ECO:0007669"/>
    <property type="project" value="UniProtKB-SubCell"/>
</dbReference>
<dbReference type="AlphaFoldDB" id="A0A6V7RFT6"/>
<evidence type="ECO:0000256" key="3">
    <source>
        <dbReference type="ARBA" id="ARBA00022516"/>
    </source>
</evidence>
<keyword evidence="2 10" id="KW-0963">Cytoplasm</keyword>
<comment type="pathway">
    <text evidence="10">Lipid metabolism; phospholipid metabolism.</text>
</comment>
<keyword evidence="3 10" id="KW-0444">Lipid biosynthesis</keyword>
<proteinExistence type="inferred from homology"/>
<keyword evidence="4 10" id="KW-0808">Transferase</keyword>
<dbReference type="PANTHER" id="PTHR30100">
    <property type="entry name" value="FATTY ACID/PHOSPHOLIPID SYNTHESIS PROTEIN PLSX"/>
    <property type="match status" value="1"/>
</dbReference>
<dbReference type="HAMAP" id="MF_00019">
    <property type="entry name" value="PlsX"/>
    <property type="match status" value="1"/>
</dbReference>
<evidence type="ECO:0000256" key="6">
    <source>
        <dbReference type="ARBA" id="ARBA00023209"/>
    </source>
</evidence>
<dbReference type="NCBIfam" id="TIGR00182">
    <property type="entry name" value="plsX"/>
    <property type="match status" value="1"/>
</dbReference>
<keyword evidence="7 10" id="KW-1208">Phospholipid metabolism</keyword>
<organism evidence="11 12">
    <name type="scientific">Phocicoccus schoeneichii</name>
    <dbReference type="NCBI Taxonomy" id="1812261"/>
    <lineage>
        <taxon>Bacteria</taxon>
        <taxon>Bacillati</taxon>
        <taxon>Bacillota</taxon>
        <taxon>Bacilli</taxon>
        <taxon>Bacillales</taxon>
        <taxon>Salinicoccaceae</taxon>
        <taxon>Phocicoccus</taxon>
    </lineage>
</organism>
<dbReference type="InterPro" id="IPR003664">
    <property type="entry name" value="FA_synthesis"/>
</dbReference>
<evidence type="ECO:0000256" key="1">
    <source>
        <dbReference type="ARBA" id="ARBA00001232"/>
    </source>
</evidence>
<evidence type="ECO:0000256" key="2">
    <source>
        <dbReference type="ARBA" id="ARBA00022490"/>
    </source>
</evidence>
<sequence>MKTIAVDLMGGDNAPESIANGVIEAVNEYDDIKILAYGLKGSFPHQHERVEFIEVSESINSDDDPVKSIRRKKDSSLVRAAKAVKDKEALAVLSAGNTGALLTAGLFVVGRIKGIERPAIASMIPTTGDKGLMLLDMGANSENKPNHLLQFAQMATVYVEAVEGRKNPTVGLVNNGSEEIKGTTLTKETYQLLKDSDLNFQGYFETRDVLSGKYDIAVTDGFTGNIILKTIEGTSMSLLSEVKNVFLKRAVNKVAALVLKKDVEALKDMMDYRQFGGAPLLGLDGIVLKAHGSSDSLAIKNAIRVTRSLAESNAIEKIKERIKDNV</sequence>
<evidence type="ECO:0000256" key="4">
    <source>
        <dbReference type="ARBA" id="ARBA00022679"/>
    </source>
</evidence>
<accession>A0A6V7RFT6</accession>
<comment type="similarity">
    <text evidence="10">Belongs to the PlsX family.</text>
</comment>
<keyword evidence="12" id="KW-1185">Reference proteome</keyword>
<keyword evidence="6 10" id="KW-0594">Phospholipid biosynthesis</keyword>
<keyword evidence="5 10" id="KW-0443">Lipid metabolism</keyword>
<dbReference type="UniPathway" id="UPA00085"/>
<evidence type="ECO:0000256" key="10">
    <source>
        <dbReference type="HAMAP-Rule" id="MF_00019"/>
    </source>
</evidence>
<dbReference type="Proteomes" id="UP000521032">
    <property type="component" value="Unassembled WGS sequence"/>
</dbReference>
<evidence type="ECO:0000256" key="9">
    <source>
        <dbReference type="ARBA" id="ARBA00046608"/>
    </source>
</evidence>
<dbReference type="GO" id="GO:0006633">
    <property type="term" value="P:fatty acid biosynthetic process"/>
    <property type="evidence" value="ECO:0007669"/>
    <property type="project" value="UniProtKB-UniRule"/>
</dbReference>
<comment type="catalytic activity">
    <reaction evidence="1 10">
        <text>a fatty acyl-[ACP] + phosphate = an acyl phosphate + holo-[ACP]</text>
        <dbReference type="Rhea" id="RHEA:42292"/>
        <dbReference type="Rhea" id="RHEA-COMP:9685"/>
        <dbReference type="Rhea" id="RHEA-COMP:14125"/>
        <dbReference type="ChEBI" id="CHEBI:43474"/>
        <dbReference type="ChEBI" id="CHEBI:59918"/>
        <dbReference type="ChEBI" id="CHEBI:64479"/>
        <dbReference type="ChEBI" id="CHEBI:138651"/>
        <dbReference type="EC" id="2.3.1.274"/>
    </reaction>
</comment>
<protein>
    <recommendedName>
        <fullName evidence="8 10">Phosphate acyltransferase</fullName>
        <ecNumber evidence="8 10">2.3.1.274</ecNumber>
    </recommendedName>
    <alternativeName>
        <fullName evidence="10">Acyl-ACP phosphotransacylase</fullName>
    </alternativeName>
    <alternativeName>
        <fullName evidence="10">Acyl-[acyl-carrier-protein]--phosphate acyltransferase</fullName>
    </alternativeName>
    <alternativeName>
        <fullName evidence="10">Phosphate-acyl-ACP acyltransferase</fullName>
    </alternativeName>
</protein>
<evidence type="ECO:0000313" key="11">
    <source>
        <dbReference type="EMBL" id="CAD2076079.1"/>
    </source>
</evidence>
<name>A0A6V7RFT6_9BACL</name>
<evidence type="ECO:0000256" key="5">
    <source>
        <dbReference type="ARBA" id="ARBA00023098"/>
    </source>
</evidence>
<dbReference type="Gene3D" id="3.40.718.10">
    <property type="entry name" value="Isopropylmalate Dehydrogenase"/>
    <property type="match status" value="1"/>
</dbReference>
<keyword evidence="11" id="KW-0012">Acyltransferase</keyword>
<dbReference type="RefSeq" id="WP_186087040.1">
    <property type="nucleotide sequence ID" value="NZ_BMDB01000001.1"/>
</dbReference>
<dbReference type="Pfam" id="PF02504">
    <property type="entry name" value="FA_synthesis"/>
    <property type="match status" value="1"/>
</dbReference>
<comment type="caution">
    <text evidence="11">The sequence shown here is derived from an EMBL/GenBank/DDBJ whole genome shotgun (WGS) entry which is preliminary data.</text>
</comment>